<dbReference type="InterPro" id="IPR018143">
    <property type="entry name" value="Folate_rcpt-like"/>
</dbReference>
<dbReference type="PANTHER" id="PTHR10517">
    <property type="entry name" value="FOLATE RECEPTOR"/>
    <property type="match status" value="1"/>
</dbReference>
<dbReference type="OrthoDB" id="567542at2759"/>
<keyword evidence="2" id="KW-0732">Signal</keyword>
<evidence type="ECO:0000256" key="2">
    <source>
        <dbReference type="ARBA" id="ARBA00022729"/>
    </source>
</evidence>
<protein>
    <recommendedName>
        <fullName evidence="5">Folate receptor-like domain-containing protein</fullName>
    </recommendedName>
</protein>
<evidence type="ECO:0000256" key="4">
    <source>
        <dbReference type="SAM" id="MobiDB-lite"/>
    </source>
</evidence>
<feature type="region of interest" description="Disordered" evidence="4">
    <location>
        <begin position="1"/>
        <end position="22"/>
    </location>
</feature>
<dbReference type="InterPro" id="IPR004269">
    <property type="entry name" value="Folate_rcpt"/>
</dbReference>
<dbReference type="AlphaFoldDB" id="A0A8C5PX45"/>
<evidence type="ECO:0000313" key="6">
    <source>
        <dbReference type="Ensembl" id="ENSLLEP00000029045.1"/>
    </source>
</evidence>
<proteinExistence type="inferred from homology"/>
<evidence type="ECO:0000259" key="5">
    <source>
        <dbReference type="Pfam" id="PF03024"/>
    </source>
</evidence>
<feature type="domain" description="Folate receptor-like" evidence="5">
    <location>
        <begin position="58"/>
        <end position="233"/>
    </location>
</feature>
<dbReference type="Ensembl" id="ENSLLET00000030174.1">
    <property type="protein sequence ID" value="ENSLLEP00000029045.1"/>
    <property type="gene ID" value="ENSLLEG00000018440.1"/>
</dbReference>
<accession>A0A8C5PX45</accession>
<dbReference type="PANTHER" id="PTHR10517:SF14">
    <property type="entry name" value="FOLATE RECEPTOR 1-RELATED"/>
    <property type="match status" value="1"/>
</dbReference>
<comment type="similarity">
    <text evidence="1">Belongs to the folate receptor family.</text>
</comment>
<evidence type="ECO:0000256" key="1">
    <source>
        <dbReference type="ARBA" id="ARBA00007932"/>
    </source>
</evidence>
<feature type="compositionally biased region" description="Low complexity" evidence="4">
    <location>
        <begin position="1"/>
        <end position="12"/>
    </location>
</feature>
<dbReference type="Pfam" id="PF03024">
    <property type="entry name" value="Folate_rec"/>
    <property type="match status" value="1"/>
</dbReference>
<keyword evidence="3" id="KW-1015">Disulfide bond</keyword>
<name>A0A8C5PX45_9ANUR</name>
<evidence type="ECO:0000256" key="3">
    <source>
        <dbReference type="ARBA" id="ARBA00023157"/>
    </source>
</evidence>
<sequence>MSSPSPGNGSSSKPVLPETTNTLNGAPWIHTGRVMLRWVVLMACVLTADCAASDFIDVCMDGKHQKQEPGPEDTLHGQCTPWKDKSCCTAAVSEGAHQDQSFLYNFDWSHCGSMSPVCKQHFIQDTCFYECSPNLGPWIQAVDSSWRKERVLDVPLCKEDCEAWYEDCKTDYTCRDNWHVGWNWTTGINRCPQGSQCRRISDVYGSAGQFCEVIWSKSYKYTTYQRASGLCLQLWFNTSSGNPNVKVAEHYAKLRGAAAMPRLGVVLLLVPLAGVFSL</sequence>
<keyword evidence="7" id="KW-1185">Reference proteome</keyword>
<evidence type="ECO:0000313" key="7">
    <source>
        <dbReference type="Proteomes" id="UP000694569"/>
    </source>
</evidence>
<dbReference type="GO" id="GO:0009897">
    <property type="term" value="C:external side of plasma membrane"/>
    <property type="evidence" value="ECO:0007669"/>
    <property type="project" value="TreeGrafter"/>
</dbReference>
<dbReference type="Proteomes" id="UP000694569">
    <property type="component" value="Unplaced"/>
</dbReference>
<dbReference type="GO" id="GO:0038023">
    <property type="term" value="F:signaling receptor activity"/>
    <property type="evidence" value="ECO:0007669"/>
    <property type="project" value="TreeGrafter"/>
</dbReference>
<organism evidence="6 7">
    <name type="scientific">Leptobrachium leishanense</name>
    <name type="common">Leishan spiny toad</name>
    <dbReference type="NCBI Taxonomy" id="445787"/>
    <lineage>
        <taxon>Eukaryota</taxon>
        <taxon>Metazoa</taxon>
        <taxon>Chordata</taxon>
        <taxon>Craniata</taxon>
        <taxon>Vertebrata</taxon>
        <taxon>Euteleostomi</taxon>
        <taxon>Amphibia</taxon>
        <taxon>Batrachia</taxon>
        <taxon>Anura</taxon>
        <taxon>Pelobatoidea</taxon>
        <taxon>Megophryidae</taxon>
        <taxon>Leptobrachium</taxon>
    </lineage>
</organism>
<reference evidence="6" key="1">
    <citation type="submission" date="2025-08" db="UniProtKB">
        <authorList>
            <consortium name="Ensembl"/>
        </authorList>
    </citation>
    <scope>IDENTIFICATION</scope>
</reference>
<reference evidence="6" key="2">
    <citation type="submission" date="2025-09" db="UniProtKB">
        <authorList>
            <consortium name="Ensembl"/>
        </authorList>
    </citation>
    <scope>IDENTIFICATION</scope>
</reference>
<dbReference type="GeneTree" id="ENSGT00950000183144"/>